<evidence type="ECO:0000256" key="8">
    <source>
        <dbReference type="ARBA" id="ARBA00023027"/>
    </source>
</evidence>
<dbReference type="PROSITE" id="PS01280">
    <property type="entry name" value="GIDA_1"/>
    <property type="match status" value="1"/>
</dbReference>
<dbReference type="InterPro" id="IPR004416">
    <property type="entry name" value="MnmG"/>
</dbReference>
<dbReference type="Gene3D" id="1.10.150.570">
    <property type="entry name" value="GidA associated domain, C-terminal subdomain"/>
    <property type="match status" value="1"/>
</dbReference>
<dbReference type="KEGG" id="pcor:KS4_22180"/>
<keyword evidence="5 11" id="KW-0285">Flavoprotein</keyword>
<evidence type="ECO:0000256" key="5">
    <source>
        <dbReference type="ARBA" id="ARBA00022630"/>
    </source>
</evidence>
<gene>
    <name evidence="11 13" type="primary">mnmG</name>
    <name evidence="11" type="synonym">gidA</name>
    <name evidence="13" type="ORF">KS4_22180</name>
</gene>
<feature type="binding site" evidence="11">
    <location>
        <begin position="288"/>
        <end position="302"/>
    </location>
    <ligand>
        <name>NAD(+)</name>
        <dbReference type="ChEBI" id="CHEBI:57540"/>
    </ligand>
</feature>
<dbReference type="SMART" id="SM01228">
    <property type="entry name" value="GIDA_assoc_3"/>
    <property type="match status" value="1"/>
</dbReference>
<keyword evidence="7 11" id="KW-0274">FAD</keyword>
<dbReference type="GO" id="GO:0002098">
    <property type="term" value="P:tRNA wobble uridine modification"/>
    <property type="evidence" value="ECO:0007669"/>
    <property type="project" value="InterPro"/>
</dbReference>
<evidence type="ECO:0000256" key="2">
    <source>
        <dbReference type="ARBA" id="ARBA00003717"/>
    </source>
</evidence>
<dbReference type="EMBL" id="CP036425">
    <property type="protein sequence ID" value="QDU34156.1"/>
    <property type="molecule type" value="Genomic_DNA"/>
</dbReference>
<dbReference type="PANTHER" id="PTHR11806:SF0">
    <property type="entry name" value="PROTEIN MTO1 HOMOLOG, MITOCHONDRIAL"/>
    <property type="match status" value="1"/>
</dbReference>
<dbReference type="FunFam" id="1.10.150.570:FF:000001">
    <property type="entry name" value="tRNA uridine 5-carboxymethylaminomethyl modification enzyme MnmG"/>
    <property type="match status" value="1"/>
</dbReference>
<comment type="subcellular location">
    <subcellularLocation>
        <location evidence="11">Cytoplasm</location>
    </subcellularLocation>
</comment>
<evidence type="ECO:0000256" key="10">
    <source>
        <dbReference type="ARBA" id="ARBA00031800"/>
    </source>
</evidence>
<dbReference type="InterPro" id="IPR040131">
    <property type="entry name" value="MnmG_N"/>
</dbReference>
<feature type="binding site" evidence="11">
    <location>
        <begin position="17"/>
        <end position="22"/>
    </location>
    <ligand>
        <name>FAD</name>
        <dbReference type="ChEBI" id="CHEBI:57692"/>
    </ligand>
</feature>
<dbReference type="InterPro" id="IPR020595">
    <property type="entry name" value="MnmG-rel_CS"/>
</dbReference>
<dbReference type="SUPFAM" id="SSF51905">
    <property type="entry name" value="FAD/NAD(P)-binding domain"/>
    <property type="match status" value="1"/>
</dbReference>
<keyword evidence="6 11" id="KW-0819">tRNA processing</keyword>
<dbReference type="PROSITE" id="PS01281">
    <property type="entry name" value="GIDA_2"/>
    <property type="match status" value="1"/>
</dbReference>
<evidence type="ECO:0000256" key="9">
    <source>
        <dbReference type="ARBA" id="ARBA00025948"/>
    </source>
</evidence>
<dbReference type="GO" id="GO:0050660">
    <property type="term" value="F:flavin adenine dinucleotide binding"/>
    <property type="evidence" value="ECO:0007669"/>
    <property type="project" value="UniProtKB-UniRule"/>
</dbReference>
<comment type="caution">
    <text evidence="11">Lacks conserved residue(s) required for the propagation of feature annotation.</text>
</comment>
<dbReference type="InterPro" id="IPR036188">
    <property type="entry name" value="FAD/NAD-bd_sf"/>
</dbReference>
<evidence type="ECO:0000256" key="4">
    <source>
        <dbReference type="ARBA" id="ARBA00020461"/>
    </source>
</evidence>
<keyword evidence="14" id="KW-1185">Reference proteome</keyword>
<feature type="domain" description="tRNA uridine 5-carboxymethylaminomethyl modification enzyme C-terminal subdomain" evidence="12">
    <location>
        <begin position="547"/>
        <end position="618"/>
    </location>
</feature>
<dbReference type="GO" id="GO:0005737">
    <property type="term" value="C:cytoplasm"/>
    <property type="evidence" value="ECO:0007669"/>
    <property type="project" value="UniProtKB-SubCell"/>
</dbReference>
<dbReference type="InterPro" id="IPR002218">
    <property type="entry name" value="MnmG-rel"/>
</dbReference>
<evidence type="ECO:0000259" key="12">
    <source>
        <dbReference type="SMART" id="SM01228"/>
    </source>
</evidence>
<dbReference type="NCBIfam" id="TIGR00136">
    <property type="entry name" value="mnmG_gidA"/>
    <property type="match status" value="1"/>
</dbReference>
<name>A0A517YVD6_9BACT</name>
<evidence type="ECO:0000313" key="14">
    <source>
        <dbReference type="Proteomes" id="UP000317369"/>
    </source>
</evidence>
<protein>
    <recommendedName>
        <fullName evidence="4 11">tRNA uridine 5-carboxymethylaminomethyl modification enzyme MnmG</fullName>
    </recommendedName>
    <alternativeName>
        <fullName evidence="10 11">Glucose-inhibited division protein A</fullName>
    </alternativeName>
</protein>
<dbReference type="Gene3D" id="3.50.50.60">
    <property type="entry name" value="FAD/NAD(P)-binding domain"/>
    <property type="match status" value="2"/>
</dbReference>
<accession>A0A517YVD6</accession>
<keyword evidence="8 11" id="KW-0520">NAD</keyword>
<keyword evidence="11" id="KW-0963">Cytoplasm</keyword>
<evidence type="ECO:0000313" key="13">
    <source>
        <dbReference type="EMBL" id="QDU34156.1"/>
    </source>
</evidence>
<comment type="cofactor">
    <cofactor evidence="1 11">
        <name>FAD</name>
        <dbReference type="ChEBI" id="CHEBI:57692"/>
    </cofactor>
</comment>
<dbReference type="AlphaFoldDB" id="A0A517YVD6"/>
<dbReference type="RefSeq" id="WP_145077773.1">
    <property type="nucleotide sequence ID" value="NZ_CP036425.1"/>
</dbReference>
<evidence type="ECO:0000256" key="3">
    <source>
        <dbReference type="ARBA" id="ARBA00007653"/>
    </source>
</evidence>
<dbReference type="OrthoDB" id="9815560at2"/>
<evidence type="ECO:0000256" key="1">
    <source>
        <dbReference type="ARBA" id="ARBA00001974"/>
    </source>
</evidence>
<comment type="function">
    <text evidence="2 11">NAD-binding protein involved in the addition of a carboxymethylaminomethyl (cmnm) group at the wobble position (U34) of certain tRNAs, forming tRNA-cmnm(5)s(2)U34.</text>
</comment>
<evidence type="ECO:0000256" key="11">
    <source>
        <dbReference type="HAMAP-Rule" id="MF_00129"/>
    </source>
</evidence>
<dbReference type="GO" id="GO:0030488">
    <property type="term" value="P:tRNA methylation"/>
    <property type="evidence" value="ECO:0007669"/>
    <property type="project" value="TreeGrafter"/>
</dbReference>
<evidence type="ECO:0000256" key="7">
    <source>
        <dbReference type="ARBA" id="ARBA00022827"/>
    </source>
</evidence>
<dbReference type="Proteomes" id="UP000317369">
    <property type="component" value="Chromosome"/>
</dbReference>
<dbReference type="PANTHER" id="PTHR11806">
    <property type="entry name" value="GLUCOSE INHIBITED DIVISION PROTEIN A"/>
    <property type="match status" value="1"/>
</dbReference>
<comment type="subunit">
    <text evidence="9 11">Homodimer. Heterotetramer of two MnmE and two MnmG subunits.</text>
</comment>
<organism evidence="13 14">
    <name type="scientific">Poriferisphaera corsica</name>
    <dbReference type="NCBI Taxonomy" id="2528020"/>
    <lineage>
        <taxon>Bacteria</taxon>
        <taxon>Pseudomonadati</taxon>
        <taxon>Planctomycetota</taxon>
        <taxon>Phycisphaerae</taxon>
        <taxon>Phycisphaerales</taxon>
        <taxon>Phycisphaeraceae</taxon>
        <taxon>Poriferisphaera</taxon>
    </lineage>
</organism>
<dbReference type="FunFam" id="3.50.50.60:FF:000002">
    <property type="entry name" value="tRNA uridine 5-carboxymethylaminomethyl modification enzyme MnmG"/>
    <property type="match status" value="1"/>
</dbReference>
<dbReference type="InterPro" id="IPR044920">
    <property type="entry name" value="MnmG_C_subdom_sf"/>
</dbReference>
<reference evidence="13 14" key="1">
    <citation type="submission" date="2019-02" db="EMBL/GenBank/DDBJ databases">
        <title>Deep-cultivation of Planctomycetes and their phenomic and genomic characterization uncovers novel biology.</title>
        <authorList>
            <person name="Wiegand S."/>
            <person name="Jogler M."/>
            <person name="Boedeker C."/>
            <person name="Pinto D."/>
            <person name="Vollmers J."/>
            <person name="Rivas-Marin E."/>
            <person name="Kohn T."/>
            <person name="Peeters S.H."/>
            <person name="Heuer A."/>
            <person name="Rast P."/>
            <person name="Oberbeckmann S."/>
            <person name="Bunk B."/>
            <person name="Jeske O."/>
            <person name="Meyerdierks A."/>
            <person name="Storesund J.E."/>
            <person name="Kallscheuer N."/>
            <person name="Luecker S."/>
            <person name="Lage O.M."/>
            <person name="Pohl T."/>
            <person name="Merkel B.J."/>
            <person name="Hornburger P."/>
            <person name="Mueller R.-W."/>
            <person name="Bruemmer F."/>
            <person name="Labrenz M."/>
            <person name="Spormann A.M."/>
            <person name="Op den Camp H."/>
            <person name="Overmann J."/>
            <person name="Amann R."/>
            <person name="Jetten M.S.M."/>
            <person name="Mascher T."/>
            <person name="Medema M.H."/>
            <person name="Devos D.P."/>
            <person name="Kaster A.-K."/>
            <person name="Ovreas L."/>
            <person name="Rohde M."/>
            <person name="Galperin M.Y."/>
            <person name="Jogler C."/>
        </authorList>
    </citation>
    <scope>NUCLEOTIDE SEQUENCE [LARGE SCALE GENOMIC DNA]</scope>
    <source>
        <strain evidence="13 14">KS4</strain>
    </source>
</reference>
<dbReference type="InterPro" id="IPR047001">
    <property type="entry name" value="MnmG_C_subdom"/>
</dbReference>
<evidence type="ECO:0000256" key="6">
    <source>
        <dbReference type="ARBA" id="ARBA00022694"/>
    </source>
</evidence>
<dbReference type="Pfam" id="PF13932">
    <property type="entry name" value="SAM_GIDA_C"/>
    <property type="match status" value="1"/>
</dbReference>
<dbReference type="HAMAP" id="MF_00129">
    <property type="entry name" value="MnmG_GidA"/>
    <property type="match status" value="1"/>
</dbReference>
<dbReference type="Pfam" id="PF01134">
    <property type="entry name" value="GIDA"/>
    <property type="match status" value="1"/>
</dbReference>
<sequence length="623" mass="67970">MTNNQKQLDSYDVIVVGGGHAGAEAAWAAANLTREQGGRVALITIDPGTIGVMSCNPAIGGLAKGQMVREIDALGGLMGLAIDRTGIQFRILNLSKGPAVRGPRAQADKYLYAAEVQRLLGTRENLDIIAGTIDDIHFDAVTKRIEGVTYSSGGKNVTLRTKSLILTTGTFMRGLMHTGESQTKGGRVGEAAAYPISGALQKLGLELGRLKTGTPPRIDVKTIDFSSLERQPGDENPVPFSDLTERSGFPKQKQVDCWITHTCEKSHELIRANLDRAPMYNGQIETAGPRYCPSIEDKVVRFADRHSHHVFLEPESLSTDEIYCNGISTSLPADIQQQVVNAMPGCERAVILRHGYAIEYDMVWPHQIDATTMVKTAPGLFLAGQINGTSGYEEAGAQGMLAGMNAVRFNGGDDLVRFTRDQAYLGVLMDDLVTKIPREPYRMFTSRAEYRLLLRADNTDFRLTPLGRELGLVDDTRYEHFERKRKAREALEAYMTNTRLDGDTLMRSASRPQLSCGEFLAKLGGMEHGLGDASLNEDLVTTVLADLQYAGYIGRHKRQIDKLAAQEAMPIPMDLDYTDITGLRNEAAQTLNKFAPATLGQAARLAGVTPADLMVVSVALARV</sequence>
<proteinExistence type="inferred from homology"/>
<comment type="similarity">
    <text evidence="3 11">Belongs to the MnmG family.</text>
</comment>
<dbReference type="InterPro" id="IPR026904">
    <property type="entry name" value="MnmG_C"/>
</dbReference>